<comment type="caution">
    <text evidence="2">The sequence shown here is derived from an EMBL/GenBank/DDBJ whole genome shotgun (WGS) entry which is preliminary data.</text>
</comment>
<reference evidence="2" key="2">
    <citation type="journal article" date="2024" name="Plant">
        <title>Genomic evolution and insights into agronomic trait innovations of Sesamum species.</title>
        <authorList>
            <person name="Miao H."/>
            <person name="Wang L."/>
            <person name="Qu L."/>
            <person name="Liu H."/>
            <person name="Sun Y."/>
            <person name="Le M."/>
            <person name="Wang Q."/>
            <person name="Wei S."/>
            <person name="Zheng Y."/>
            <person name="Lin W."/>
            <person name="Duan Y."/>
            <person name="Cao H."/>
            <person name="Xiong S."/>
            <person name="Wang X."/>
            <person name="Wei L."/>
            <person name="Li C."/>
            <person name="Ma Q."/>
            <person name="Ju M."/>
            <person name="Zhao R."/>
            <person name="Li G."/>
            <person name="Mu C."/>
            <person name="Tian Q."/>
            <person name="Mei H."/>
            <person name="Zhang T."/>
            <person name="Gao T."/>
            <person name="Zhang H."/>
        </authorList>
    </citation>
    <scope>NUCLEOTIDE SEQUENCE</scope>
    <source>
        <strain evidence="2">G02</strain>
    </source>
</reference>
<proteinExistence type="predicted"/>
<accession>A0AAW2WJS6</accession>
<feature type="region of interest" description="Disordered" evidence="1">
    <location>
        <begin position="100"/>
        <end position="123"/>
    </location>
</feature>
<gene>
    <name evidence="2" type="ORF">Sradi_0151800</name>
</gene>
<feature type="compositionally biased region" description="Basic and acidic residues" evidence="1">
    <location>
        <begin position="112"/>
        <end position="123"/>
    </location>
</feature>
<dbReference type="AlphaFoldDB" id="A0AAW2WJS6"/>
<sequence>MHIKGGSKKYERQRGYNDMRNQFYNNCNKSGHSKDTCFKIHGTLDWYEEMIEQKKRDQGGPKGYAVHIEEKKTVSNQTQGDMKESLLLQELVKLMRGHTQNMQQHNPPEGHFAQHDDFAGPKE</sequence>
<protein>
    <submittedName>
        <fullName evidence="2">Uncharacterized protein</fullName>
    </submittedName>
</protein>
<reference evidence="2" key="1">
    <citation type="submission" date="2020-06" db="EMBL/GenBank/DDBJ databases">
        <authorList>
            <person name="Li T."/>
            <person name="Hu X."/>
            <person name="Zhang T."/>
            <person name="Song X."/>
            <person name="Zhang H."/>
            <person name="Dai N."/>
            <person name="Sheng W."/>
            <person name="Hou X."/>
            <person name="Wei L."/>
        </authorList>
    </citation>
    <scope>NUCLEOTIDE SEQUENCE</scope>
    <source>
        <strain evidence="2">G02</strain>
        <tissue evidence="2">Leaf</tissue>
    </source>
</reference>
<evidence type="ECO:0000256" key="1">
    <source>
        <dbReference type="SAM" id="MobiDB-lite"/>
    </source>
</evidence>
<evidence type="ECO:0000313" key="2">
    <source>
        <dbReference type="EMBL" id="KAL0442129.1"/>
    </source>
</evidence>
<organism evidence="2">
    <name type="scientific">Sesamum radiatum</name>
    <name type="common">Black benniseed</name>
    <dbReference type="NCBI Taxonomy" id="300843"/>
    <lineage>
        <taxon>Eukaryota</taxon>
        <taxon>Viridiplantae</taxon>
        <taxon>Streptophyta</taxon>
        <taxon>Embryophyta</taxon>
        <taxon>Tracheophyta</taxon>
        <taxon>Spermatophyta</taxon>
        <taxon>Magnoliopsida</taxon>
        <taxon>eudicotyledons</taxon>
        <taxon>Gunneridae</taxon>
        <taxon>Pentapetalae</taxon>
        <taxon>asterids</taxon>
        <taxon>lamiids</taxon>
        <taxon>Lamiales</taxon>
        <taxon>Pedaliaceae</taxon>
        <taxon>Sesamum</taxon>
    </lineage>
</organism>
<dbReference type="EMBL" id="JACGWJ010000001">
    <property type="protein sequence ID" value="KAL0442129.1"/>
    <property type="molecule type" value="Genomic_DNA"/>
</dbReference>
<name>A0AAW2WJS6_SESRA</name>